<dbReference type="Gene3D" id="1.25.40.10">
    <property type="entry name" value="Tetratricopeptide repeat domain"/>
    <property type="match status" value="1"/>
</dbReference>
<dbReference type="InterPro" id="IPR053137">
    <property type="entry name" value="NLR-like"/>
</dbReference>
<organism evidence="1 2">
    <name type="scientific">Gymnopilus dilepis</name>
    <dbReference type="NCBI Taxonomy" id="231916"/>
    <lineage>
        <taxon>Eukaryota</taxon>
        <taxon>Fungi</taxon>
        <taxon>Dikarya</taxon>
        <taxon>Basidiomycota</taxon>
        <taxon>Agaricomycotina</taxon>
        <taxon>Agaricomycetes</taxon>
        <taxon>Agaricomycetidae</taxon>
        <taxon>Agaricales</taxon>
        <taxon>Agaricineae</taxon>
        <taxon>Hymenogastraceae</taxon>
        <taxon>Gymnopilus</taxon>
    </lineage>
</organism>
<dbReference type="AlphaFoldDB" id="A0A409YNU1"/>
<name>A0A409YNU1_9AGAR</name>
<dbReference type="InParanoid" id="A0A409YNU1"/>
<dbReference type="STRING" id="231916.A0A409YNU1"/>
<dbReference type="OrthoDB" id="539810at2759"/>
<dbReference type="Pfam" id="PF13374">
    <property type="entry name" value="TPR_10"/>
    <property type="match status" value="2"/>
</dbReference>
<proteinExistence type="predicted"/>
<dbReference type="EMBL" id="NHYE01000578">
    <property type="protein sequence ID" value="PPR04731.1"/>
    <property type="molecule type" value="Genomic_DNA"/>
</dbReference>
<sequence>MNDLAATFSYQGQPKEAEKLEVEVLEIRRRVLGPEHPNTLRSMHSLGVTYQWQQRWGEAKELLAKSAELSQKVMGDHHPLTQQRILDLSECLEEEAQNCSIAGEAPVSLSKVAKHFPMSCLLSQWNCILNIQEGKSLDWSGRENLAEEH</sequence>
<dbReference type="SUPFAM" id="SSF48452">
    <property type="entry name" value="TPR-like"/>
    <property type="match status" value="1"/>
</dbReference>
<accession>A0A409YNU1</accession>
<dbReference type="PANTHER" id="PTHR46082:SF6">
    <property type="entry name" value="AAA+ ATPASE DOMAIN-CONTAINING PROTEIN-RELATED"/>
    <property type="match status" value="1"/>
</dbReference>
<dbReference type="Proteomes" id="UP000284706">
    <property type="component" value="Unassembled WGS sequence"/>
</dbReference>
<keyword evidence="2" id="KW-1185">Reference proteome</keyword>
<comment type="caution">
    <text evidence="1">The sequence shown here is derived from an EMBL/GenBank/DDBJ whole genome shotgun (WGS) entry which is preliminary data.</text>
</comment>
<evidence type="ECO:0000313" key="2">
    <source>
        <dbReference type="Proteomes" id="UP000284706"/>
    </source>
</evidence>
<evidence type="ECO:0008006" key="3">
    <source>
        <dbReference type="Google" id="ProtNLM"/>
    </source>
</evidence>
<reference evidence="1 2" key="1">
    <citation type="journal article" date="2018" name="Evol. Lett.">
        <title>Horizontal gene cluster transfer increased hallucinogenic mushroom diversity.</title>
        <authorList>
            <person name="Reynolds H.T."/>
            <person name="Vijayakumar V."/>
            <person name="Gluck-Thaler E."/>
            <person name="Korotkin H.B."/>
            <person name="Matheny P.B."/>
            <person name="Slot J.C."/>
        </authorList>
    </citation>
    <scope>NUCLEOTIDE SEQUENCE [LARGE SCALE GENOMIC DNA]</scope>
    <source>
        <strain evidence="1 2">SRW20</strain>
    </source>
</reference>
<dbReference type="InterPro" id="IPR011990">
    <property type="entry name" value="TPR-like_helical_dom_sf"/>
</dbReference>
<evidence type="ECO:0000313" key="1">
    <source>
        <dbReference type="EMBL" id="PPR04731.1"/>
    </source>
</evidence>
<gene>
    <name evidence="1" type="ORF">CVT26_012866</name>
</gene>
<protein>
    <recommendedName>
        <fullName evidence="3">Kinesin light chain</fullName>
    </recommendedName>
</protein>
<dbReference type="PANTHER" id="PTHR46082">
    <property type="entry name" value="ATP/GTP-BINDING PROTEIN-RELATED"/>
    <property type="match status" value="1"/>
</dbReference>